<organism evidence="3 4">
    <name type="scientific">Embleya scabrispora</name>
    <dbReference type="NCBI Taxonomy" id="159449"/>
    <lineage>
        <taxon>Bacteria</taxon>
        <taxon>Bacillati</taxon>
        <taxon>Actinomycetota</taxon>
        <taxon>Actinomycetes</taxon>
        <taxon>Kitasatosporales</taxon>
        <taxon>Streptomycetaceae</taxon>
        <taxon>Embleya</taxon>
    </lineage>
</organism>
<feature type="region of interest" description="Disordered" evidence="2">
    <location>
        <begin position="21"/>
        <end position="46"/>
    </location>
</feature>
<dbReference type="InterPro" id="IPR005754">
    <property type="entry name" value="Sortase"/>
</dbReference>
<evidence type="ECO:0000256" key="2">
    <source>
        <dbReference type="SAM" id="MobiDB-lite"/>
    </source>
</evidence>
<dbReference type="AlphaFoldDB" id="A0A1T3NPG0"/>
<keyword evidence="4" id="KW-1185">Reference proteome</keyword>
<keyword evidence="1" id="KW-0378">Hydrolase</keyword>
<accession>A0A1T3NPG0</accession>
<dbReference type="InterPro" id="IPR042001">
    <property type="entry name" value="Sortase_F"/>
</dbReference>
<sequence>MLIAAVAILLGALMIKHDLSGDSGPPPRPVPAAAQPSASSSPAAEGVSAMKRSAPVRIKIPRIKVDAPFVGLGLNSSGVLDVPPAGNPNLAGWYEDGVAPGSRGNALVLGHVDTMTGPAVFWGLGSLKSGDTVEISRADGSVAKFAIDSVEAFPKDDFPDERVYGKTRDAQLRLITCGGTYDRKAKDYKDNVVVFAHLLPPE</sequence>
<name>A0A1T3NPG0_9ACTN</name>
<dbReference type="NCBIfam" id="NF033748">
    <property type="entry name" value="class_F_sortase"/>
    <property type="match status" value="1"/>
</dbReference>
<evidence type="ECO:0000313" key="4">
    <source>
        <dbReference type="Proteomes" id="UP000190037"/>
    </source>
</evidence>
<dbReference type="EMBL" id="MWQN01000003">
    <property type="protein sequence ID" value="OPC78551.1"/>
    <property type="molecule type" value="Genomic_DNA"/>
</dbReference>
<evidence type="ECO:0000313" key="3">
    <source>
        <dbReference type="EMBL" id="OPC78551.1"/>
    </source>
</evidence>
<protein>
    <submittedName>
        <fullName evidence="3">Class F sortase</fullName>
    </submittedName>
</protein>
<proteinExistence type="predicted"/>
<dbReference type="CDD" id="cd05829">
    <property type="entry name" value="Sortase_F"/>
    <property type="match status" value="1"/>
</dbReference>
<dbReference type="OrthoDB" id="525039at2"/>
<dbReference type="Proteomes" id="UP000190037">
    <property type="component" value="Unassembled WGS sequence"/>
</dbReference>
<dbReference type="Gene3D" id="2.40.260.10">
    <property type="entry name" value="Sortase"/>
    <property type="match status" value="1"/>
</dbReference>
<dbReference type="SUPFAM" id="SSF63817">
    <property type="entry name" value="Sortase"/>
    <property type="match status" value="1"/>
</dbReference>
<dbReference type="GO" id="GO:0016787">
    <property type="term" value="F:hydrolase activity"/>
    <property type="evidence" value="ECO:0007669"/>
    <property type="project" value="UniProtKB-KW"/>
</dbReference>
<evidence type="ECO:0000256" key="1">
    <source>
        <dbReference type="ARBA" id="ARBA00022801"/>
    </source>
</evidence>
<dbReference type="InterPro" id="IPR023365">
    <property type="entry name" value="Sortase_dom-sf"/>
</dbReference>
<comment type="caution">
    <text evidence="3">The sequence shown here is derived from an EMBL/GenBank/DDBJ whole genome shotgun (WGS) entry which is preliminary data.</text>
</comment>
<dbReference type="STRING" id="159449.B4N89_40235"/>
<reference evidence="3 4" key="1">
    <citation type="submission" date="2017-03" db="EMBL/GenBank/DDBJ databases">
        <title>Draft genome sequence of Streptomyces scabrisporus NF3, endophyte isolated from Amphipterygium adstringens.</title>
        <authorList>
            <person name="Vazquez M."/>
            <person name="Ceapa C.D."/>
            <person name="Rodriguez Luna D."/>
            <person name="Sanchez Esquivel S."/>
        </authorList>
    </citation>
    <scope>NUCLEOTIDE SEQUENCE [LARGE SCALE GENOMIC DNA]</scope>
    <source>
        <strain evidence="3 4">NF3</strain>
    </source>
</reference>
<dbReference type="Pfam" id="PF04203">
    <property type="entry name" value="Sortase"/>
    <property type="match status" value="1"/>
</dbReference>
<feature type="compositionally biased region" description="Low complexity" evidence="2">
    <location>
        <begin position="31"/>
        <end position="46"/>
    </location>
</feature>
<gene>
    <name evidence="3" type="ORF">B4N89_40235</name>
</gene>